<dbReference type="OrthoDB" id="422427at2759"/>
<evidence type="ECO:0000256" key="1">
    <source>
        <dbReference type="ARBA" id="ARBA00004123"/>
    </source>
</evidence>
<dbReference type="GO" id="GO:0008180">
    <property type="term" value="C:COP9 signalosome"/>
    <property type="evidence" value="ECO:0007669"/>
    <property type="project" value="UniProtKB-KW"/>
</dbReference>
<reference evidence="9" key="1">
    <citation type="submission" date="2016-04" db="EMBL/GenBank/DDBJ databases">
        <authorList>
            <person name="Evans L.H."/>
            <person name="Alamgir A."/>
            <person name="Owens N."/>
            <person name="Weber N.D."/>
            <person name="Virtaneva K."/>
            <person name="Barbian K."/>
            <person name="Babar A."/>
            <person name="Rosenke K."/>
        </authorList>
    </citation>
    <scope>NUCLEOTIDE SEQUENCE [LARGE SCALE GENOMIC DNA]</scope>
    <source>
        <strain evidence="9">CBS 101.48</strain>
    </source>
</reference>
<protein>
    <recommendedName>
        <fullName evidence="8">PCI domain-containing protein</fullName>
    </recommendedName>
</protein>
<dbReference type="InterPro" id="IPR036390">
    <property type="entry name" value="WH_DNA-bd_sf"/>
</dbReference>
<dbReference type="InParanoid" id="A0A163K9U7"/>
<dbReference type="SUPFAM" id="SSF46785">
    <property type="entry name" value="Winged helix' DNA-binding domain"/>
    <property type="match status" value="1"/>
</dbReference>
<dbReference type="SMART" id="SM00088">
    <property type="entry name" value="PINT"/>
    <property type="match status" value="1"/>
</dbReference>
<sequence length="417" mass="47763">MTTPNNIDFEAYINSYQGETRICRALFIGEHCPSLAIEAYRFAVDQVKLLTTDTNLYLSSLNKLNAALTRQGQQPVATDQTWVDSTNTKNKRNLEQLEQELKTYKTSLVKESIRVAQSKLGDHYYDKGNMNEATKCYSRTRDYCVTSKNIVDMCFNMIKVNLKERHYSQVNTYVLRATATPQIPDKTNTLSKLNCYQAISTLFAAEPNRYQTVAECLTQNVALESSPLINTIMSPSDVATYGGLCALASFARPQLQDLINTNVAFRGYLELVPHVRDIMELFYASKYTACFALMETHLAEWKLDLYLGSHANDIVQCIRERAMIQYCIPYSIVDMRRMALVFNITVEDLEHDLVQLIGQRDRISARIDSYEKVLYTKRQDQRKKAFDQSFALGAEYEKSSKALMLRMNLLKADMIVR</sequence>
<dbReference type="FunCoup" id="A0A163K9U7">
    <property type="interactions" value="700"/>
</dbReference>
<dbReference type="Pfam" id="PF10602">
    <property type="entry name" value="RPN7"/>
    <property type="match status" value="1"/>
</dbReference>
<evidence type="ECO:0000256" key="7">
    <source>
        <dbReference type="SAM" id="Coils"/>
    </source>
</evidence>
<keyword evidence="4" id="KW-0963">Cytoplasm</keyword>
<dbReference type="InterPro" id="IPR000717">
    <property type="entry name" value="PCI_dom"/>
</dbReference>
<dbReference type="AlphaFoldDB" id="A0A163K9U7"/>
<dbReference type="PANTHER" id="PTHR14145:SF2">
    <property type="entry name" value="COP9 SIGNALOSOME COMPLEX SUBUNIT 1"/>
    <property type="match status" value="1"/>
</dbReference>
<evidence type="ECO:0000256" key="6">
    <source>
        <dbReference type="ARBA" id="ARBA00023242"/>
    </source>
</evidence>
<dbReference type="Gene3D" id="1.25.40.570">
    <property type="match status" value="1"/>
</dbReference>
<dbReference type="Proteomes" id="UP000078561">
    <property type="component" value="Unassembled WGS sequence"/>
</dbReference>
<evidence type="ECO:0000256" key="4">
    <source>
        <dbReference type="ARBA" id="ARBA00022490"/>
    </source>
</evidence>
<evidence type="ECO:0000256" key="2">
    <source>
        <dbReference type="ARBA" id="ARBA00004496"/>
    </source>
</evidence>
<dbReference type="InterPro" id="IPR019585">
    <property type="entry name" value="Rpn7/CSN1"/>
</dbReference>
<dbReference type="PROSITE" id="PS50250">
    <property type="entry name" value="PCI"/>
    <property type="match status" value="1"/>
</dbReference>
<feature type="domain" description="PCI" evidence="8">
    <location>
        <begin position="209"/>
        <end position="381"/>
    </location>
</feature>
<dbReference type="PANTHER" id="PTHR14145">
    <property type="entry name" value="26S PROTESOME SUBUNIT 6"/>
    <property type="match status" value="1"/>
</dbReference>
<evidence type="ECO:0000313" key="10">
    <source>
        <dbReference type="Proteomes" id="UP000078561"/>
    </source>
</evidence>
<evidence type="ECO:0000256" key="3">
    <source>
        <dbReference type="ARBA" id="ARBA00008793"/>
    </source>
</evidence>
<keyword evidence="6" id="KW-0539">Nucleus</keyword>
<feature type="coiled-coil region" evidence="7">
    <location>
        <begin position="87"/>
        <end position="114"/>
    </location>
</feature>
<comment type="similarity">
    <text evidence="3">Belongs to the CSN1 family.</text>
</comment>
<dbReference type="InterPro" id="IPR045135">
    <property type="entry name" value="Rpn7_N"/>
</dbReference>
<dbReference type="GO" id="GO:0005737">
    <property type="term" value="C:cytoplasm"/>
    <property type="evidence" value="ECO:0007669"/>
    <property type="project" value="UniProtKB-SubCell"/>
</dbReference>
<keyword evidence="5" id="KW-0736">Signalosome</keyword>
<accession>A0A163K9U7</accession>
<gene>
    <name evidence="9" type="primary">ABSGL_12330.1 scaffold 12745</name>
</gene>
<evidence type="ECO:0000259" key="8">
    <source>
        <dbReference type="PROSITE" id="PS50250"/>
    </source>
</evidence>
<keyword evidence="7" id="KW-0175">Coiled coil</keyword>
<dbReference type="STRING" id="4829.A0A163K9U7"/>
<proteinExistence type="inferred from homology"/>
<organism evidence="9">
    <name type="scientific">Absidia glauca</name>
    <name type="common">Pin mould</name>
    <dbReference type="NCBI Taxonomy" id="4829"/>
    <lineage>
        <taxon>Eukaryota</taxon>
        <taxon>Fungi</taxon>
        <taxon>Fungi incertae sedis</taxon>
        <taxon>Mucoromycota</taxon>
        <taxon>Mucoromycotina</taxon>
        <taxon>Mucoromycetes</taxon>
        <taxon>Mucorales</taxon>
        <taxon>Cunninghamellaceae</taxon>
        <taxon>Absidia</taxon>
    </lineage>
</organism>
<dbReference type="Pfam" id="PF01399">
    <property type="entry name" value="PCI"/>
    <property type="match status" value="1"/>
</dbReference>
<comment type="subcellular location">
    <subcellularLocation>
        <location evidence="2">Cytoplasm</location>
    </subcellularLocation>
    <subcellularLocation>
        <location evidence="1">Nucleus</location>
    </subcellularLocation>
</comment>
<name>A0A163K9U7_ABSGL</name>
<evidence type="ECO:0000256" key="5">
    <source>
        <dbReference type="ARBA" id="ARBA00022790"/>
    </source>
</evidence>
<dbReference type="EMBL" id="LT554591">
    <property type="protein sequence ID" value="SAM06441.1"/>
    <property type="molecule type" value="Genomic_DNA"/>
</dbReference>
<dbReference type="OMA" id="RGIDEQW"/>
<evidence type="ECO:0000313" key="9">
    <source>
        <dbReference type="EMBL" id="SAM06441.1"/>
    </source>
</evidence>
<keyword evidence="10" id="KW-1185">Reference proteome</keyword>